<evidence type="ECO:0000256" key="7">
    <source>
        <dbReference type="ARBA" id="ARBA00022840"/>
    </source>
</evidence>
<keyword evidence="1 10" id="KW-0540">Nuclease</keyword>
<dbReference type="Gene3D" id="1.10.10.990">
    <property type="match status" value="1"/>
</dbReference>
<dbReference type="SUPFAM" id="SSF52540">
    <property type="entry name" value="P-loop containing nucleoside triphosphate hydrolases"/>
    <property type="match status" value="2"/>
</dbReference>
<evidence type="ECO:0000256" key="5">
    <source>
        <dbReference type="ARBA" id="ARBA00022806"/>
    </source>
</evidence>
<accession>A0ABS1E3E4</accession>
<evidence type="ECO:0000256" key="6">
    <source>
        <dbReference type="ARBA" id="ARBA00022839"/>
    </source>
</evidence>
<evidence type="ECO:0000313" key="12">
    <source>
        <dbReference type="EMBL" id="MBK1725488.1"/>
    </source>
</evidence>
<evidence type="ECO:0000256" key="1">
    <source>
        <dbReference type="ARBA" id="ARBA00022722"/>
    </source>
</evidence>
<feature type="domain" description="RecC C-terminal" evidence="11">
    <location>
        <begin position="806"/>
        <end position="1029"/>
    </location>
</feature>
<evidence type="ECO:0000256" key="9">
    <source>
        <dbReference type="ARBA" id="ARBA00023204"/>
    </source>
</evidence>
<reference evidence="12 13" key="1">
    <citation type="journal article" date="2020" name="Microorganisms">
        <title>Osmotic Adaptation and Compatible Solute Biosynthesis of Phototrophic Bacteria as Revealed from Genome Analyses.</title>
        <authorList>
            <person name="Imhoff J.F."/>
            <person name="Rahn T."/>
            <person name="Kunzel S."/>
            <person name="Keller A."/>
            <person name="Neulinger S.C."/>
        </authorList>
    </citation>
    <scope>NUCLEOTIDE SEQUENCE [LARGE SCALE GENOMIC DNA]</scope>
    <source>
        <strain evidence="12 13">DSM 15116</strain>
    </source>
</reference>
<proteinExistence type="inferred from homology"/>
<dbReference type="Gene3D" id="3.40.50.300">
    <property type="entry name" value="P-loop containing nucleotide triphosphate hydrolases"/>
    <property type="match status" value="2"/>
</dbReference>
<evidence type="ECO:0000256" key="4">
    <source>
        <dbReference type="ARBA" id="ARBA00022801"/>
    </source>
</evidence>
<keyword evidence="8 10" id="KW-0238">DNA-binding</keyword>
<name>A0ABS1E3E4_9GAMM</name>
<dbReference type="InterPro" id="IPR027417">
    <property type="entry name" value="P-loop_NTPase"/>
</dbReference>
<comment type="subunit">
    <text evidence="10">Heterotrimer of RecB, RecC and RecD. All subunits contribute to DNA-binding.</text>
</comment>
<dbReference type="PIRSF" id="PIRSF000980">
    <property type="entry name" value="RecC"/>
    <property type="match status" value="1"/>
</dbReference>
<evidence type="ECO:0000256" key="8">
    <source>
        <dbReference type="ARBA" id="ARBA00023125"/>
    </source>
</evidence>
<keyword evidence="13" id="KW-1185">Reference proteome</keyword>
<dbReference type="InterPro" id="IPR011335">
    <property type="entry name" value="Restrct_endonuc-II-like"/>
</dbReference>
<dbReference type="PANTHER" id="PTHR30591:SF1">
    <property type="entry name" value="RECBCD ENZYME SUBUNIT RECC"/>
    <property type="match status" value="1"/>
</dbReference>
<protein>
    <recommendedName>
        <fullName evidence="10">RecBCD enzyme subunit RecC</fullName>
    </recommendedName>
    <alternativeName>
        <fullName evidence="10">Exonuclease V subunit RecC</fullName>
        <shortName evidence="10">ExoV subunit RecC</shortName>
    </alternativeName>
    <alternativeName>
        <fullName evidence="10">Helicase/nuclease RecBCD subunit RecC</fullName>
    </alternativeName>
</protein>
<evidence type="ECO:0000256" key="2">
    <source>
        <dbReference type="ARBA" id="ARBA00022741"/>
    </source>
</evidence>
<dbReference type="NCBIfam" id="TIGR01450">
    <property type="entry name" value="recC"/>
    <property type="match status" value="1"/>
</dbReference>
<evidence type="ECO:0000256" key="10">
    <source>
        <dbReference type="HAMAP-Rule" id="MF_01486"/>
    </source>
</evidence>
<keyword evidence="2 10" id="KW-0547">Nucleotide-binding</keyword>
<gene>
    <name evidence="10 12" type="primary">recC</name>
    <name evidence="12" type="ORF">CKO13_00285</name>
</gene>
<dbReference type="HAMAP" id="MF_01486">
    <property type="entry name" value="RecC"/>
    <property type="match status" value="1"/>
</dbReference>
<evidence type="ECO:0000313" key="13">
    <source>
        <dbReference type="Proteomes" id="UP000738126"/>
    </source>
</evidence>
<organism evidence="12 13">
    <name type="scientific">Halorhodospira neutriphila</name>
    <dbReference type="NCBI Taxonomy" id="168379"/>
    <lineage>
        <taxon>Bacteria</taxon>
        <taxon>Pseudomonadati</taxon>
        <taxon>Pseudomonadota</taxon>
        <taxon>Gammaproteobacteria</taxon>
        <taxon>Chromatiales</taxon>
        <taxon>Ectothiorhodospiraceae</taxon>
        <taxon>Halorhodospira</taxon>
    </lineage>
</organism>
<keyword evidence="5 10" id="KW-0347">Helicase</keyword>
<comment type="miscellaneous">
    <text evidence="10">In the RecBCD complex, RecB has a slow 3'-5' helicase, an exonuclease activity and loads RecA onto ssDNA, RecD has a fast 5'-3' helicase activity, while RecC stimulates the ATPase and processivity of the RecB helicase and contributes to recognition of the Chi site.</text>
</comment>
<evidence type="ECO:0000259" key="11">
    <source>
        <dbReference type="Pfam" id="PF17946"/>
    </source>
</evidence>
<dbReference type="Gene3D" id="3.40.50.10930">
    <property type="match status" value="1"/>
</dbReference>
<sequence>MFYLYHHHDPTRLAELLAALRERRAGDPLRPDTVLVPNRSVGRWLQMQLAEAEGVAANLALPLPAKFIWWLLSTSLAVDRGEGEGGTPDSSAFERENLRWHLYALLPRLGAEQPRVAQYLSERPRELRRLQLAEQLADVFDQYLIYRRDMLFAWEAGEERAASPDEWQAPVWRALVARLGRRHRARLLTELLEAVEAGGPLERSHWPSAVYCFGLVNLPPDYLRLLYGIGRDVDVHYLVTNPSDVYWGDIERRPVRLYDAEAAGAPPGEAGVAEGHPLLASLGHSARDFLRVLYADELSAIQEPELGEALAYEPPGDGSLLHRVQSGIIRMDARPAATGVAAGDTSLEIHACHGPLREVQVLREQILDRMSRDETLQPREIVVMLPDVARYAPAIHSVFGDRGAAQRLPYTVSDQPRRSVHPLAMTFAQLLDLPLSRWSASEVLALAGVPAVMRRYGLDEAALAELRAWTQAAGVRWGLDAETRRRLGAGDWSQHTWAFGLDRLLAGIAQADEQALVDGVAPWSDLEGGATEHLGRLYVLVERLREMRDAMERPVPAAQWQERLNGWLEALFELDPEDGDEQAALAAVREAVGVLGGAAQSLGDEPLGWEAVREIVRAELDDGGERQPFLGGGITFCGLMPLRALPFRMVALLGLDDGAFPRQDRNRAFNILRRSPRLGDRSARDDDRLLFLQSLMAARDWLYLSYTGQDVRSGEALEPSPVVGELLDFLHRFHFPEVSRAEAAARVVVRQPMQPFSERHFRSDAPRVLTFDAQWHAGTQALRGERAAAPAFLDGSALGEPEAEPAVELAALQRVLEAPARWFFRERLGLELEGAADAPADEEPLSLDGLAGYGLRAELLEALREPQAEPPAQPDPLLQARGVLPPPPLDQGAYQGLLEQLRPLLPLWQAWQPEIAAAGPLAIDCRLPSGARLIGRLGDVGEPGLCRVHPGRLHGRRLLRDWVDYLAVVAARGGGRLRCAGVDREGALEQRRAEVPAADAAAWLDALVGVYREAQRRPLPFLPSLGVDYQVDQDPAASRRPKDAAAALRSRNGYLSNTWRPAWEWRADPYFRLAAPPPAYLGEDPATSDFCRIAEAVCGPLVAHLRAEEAA</sequence>
<keyword evidence="6 10" id="KW-0269">Exonuclease</keyword>
<dbReference type="Pfam" id="PF04257">
    <property type="entry name" value="Exonuc_V_gamma"/>
    <property type="match status" value="1"/>
</dbReference>
<dbReference type="EMBL" id="NRSH01000002">
    <property type="protein sequence ID" value="MBK1725488.1"/>
    <property type="molecule type" value="Genomic_DNA"/>
</dbReference>
<keyword evidence="7 10" id="KW-0067">ATP-binding</keyword>
<comment type="function">
    <text evidence="10">A helicase/nuclease that prepares dsDNA breaks (DSB) for recombinational DNA repair. Binds to DSBs and unwinds DNA via a highly rapid and processive ATP-dependent bidirectional helicase activity. Unwinds dsDNA until it encounters a Chi (crossover hotspot instigator) sequence from the 3' direction. Cuts ssDNA a few nucleotides 3' to the Chi site. The properties and activities of the enzyme are changed at Chi. The Chi-altered holoenzyme produces a long 3'-ssDNA overhang and facilitates RecA-binding to the ssDNA for homologous DNA recombination and repair. Holoenzyme degrades any linearized DNA that is unable to undergo homologous recombination. In the holoenzyme this subunit recognizes the wild-type Chi sequence, and when added to isolated RecB increases its ATP-dependent helicase processivity.</text>
</comment>
<keyword evidence="4 10" id="KW-0378">Hydrolase</keyword>
<dbReference type="InterPro" id="IPR041500">
    <property type="entry name" value="RecC_C"/>
</dbReference>
<evidence type="ECO:0000256" key="3">
    <source>
        <dbReference type="ARBA" id="ARBA00022763"/>
    </source>
</evidence>
<dbReference type="RefSeq" id="WP_200255699.1">
    <property type="nucleotide sequence ID" value="NZ_NRSH01000002.1"/>
</dbReference>
<dbReference type="PANTHER" id="PTHR30591">
    <property type="entry name" value="RECBCD ENZYME SUBUNIT RECC"/>
    <property type="match status" value="1"/>
</dbReference>
<comment type="similarity">
    <text evidence="10">Belongs to the RecC family.</text>
</comment>
<dbReference type="InterPro" id="IPR006697">
    <property type="entry name" value="RecC"/>
</dbReference>
<dbReference type="InterPro" id="IPR013986">
    <property type="entry name" value="DExx_box_DNA_helicase_dom_sf"/>
</dbReference>
<dbReference type="SUPFAM" id="SSF52980">
    <property type="entry name" value="Restriction endonuclease-like"/>
    <property type="match status" value="1"/>
</dbReference>
<dbReference type="Pfam" id="PF17946">
    <property type="entry name" value="RecC_C"/>
    <property type="match status" value="1"/>
</dbReference>
<dbReference type="Proteomes" id="UP000738126">
    <property type="component" value="Unassembled WGS sequence"/>
</dbReference>
<dbReference type="Gene3D" id="1.10.10.160">
    <property type="match status" value="1"/>
</dbReference>
<comment type="caution">
    <text evidence="12">The sequence shown here is derived from an EMBL/GenBank/DDBJ whole genome shotgun (WGS) entry which is preliminary data.</text>
</comment>
<keyword evidence="3 10" id="KW-0227">DNA damage</keyword>
<keyword evidence="9 10" id="KW-0234">DNA repair</keyword>